<dbReference type="Gene3D" id="1.25.40.10">
    <property type="entry name" value="Tetratricopeptide repeat domain"/>
    <property type="match status" value="2"/>
</dbReference>
<organism evidence="3 4">
    <name type="scientific">Colletotrichum kahawae</name>
    <name type="common">Coffee berry disease fungus</name>
    <dbReference type="NCBI Taxonomy" id="34407"/>
    <lineage>
        <taxon>Eukaryota</taxon>
        <taxon>Fungi</taxon>
        <taxon>Dikarya</taxon>
        <taxon>Ascomycota</taxon>
        <taxon>Pezizomycotina</taxon>
        <taxon>Sordariomycetes</taxon>
        <taxon>Hypocreomycetidae</taxon>
        <taxon>Glomerellales</taxon>
        <taxon>Glomerellaceae</taxon>
        <taxon>Colletotrichum</taxon>
        <taxon>Colletotrichum gloeosporioides species complex</taxon>
    </lineage>
</organism>
<dbReference type="SUPFAM" id="SSF52833">
    <property type="entry name" value="Thioredoxin-like"/>
    <property type="match status" value="1"/>
</dbReference>
<dbReference type="InterPro" id="IPR011990">
    <property type="entry name" value="TPR-like_helical_dom_sf"/>
</dbReference>
<feature type="domain" description="CHAT" evidence="2">
    <location>
        <begin position="1070"/>
        <end position="1323"/>
    </location>
</feature>
<accession>A0AAE0DAV0</accession>
<evidence type="ECO:0000313" key="4">
    <source>
        <dbReference type="Proteomes" id="UP001281614"/>
    </source>
</evidence>
<dbReference type="GO" id="GO:0016491">
    <property type="term" value="F:oxidoreductase activity"/>
    <property type="evidence" value="ECO:0007669"/>
    <property type="project" value="InterPro"/>
</dbReference>
<evidence type="ECO:0000259" key="2">
    <source>
        <dbReference type="Pfam" id="PF12770"/>
    </source>
</evidence>
<dbReference type="InterPro" id="IPR024983">
    <property type="entry name" value="CHAT_dom"/>
</dbReference>
<gene>
    <name evidence="3" type="ORF">CKAH01_13614</name>
</gene>
<keyword evidence="4" id="KW-1185">Reference proteome</keyword>
<comment type="caution">
    <text evidence="3">The sequence shown here is derived from an EMBL/GenBank/DDBJ whole genome shotgun (WGS) entry which is preliminary data.</text>
</comment>
<dbReference type="PANTHER" id="PTHR19959:SF119">
    <property type="entry name" value="FUNGAL LIPASE-LIKE DOMAIN-CONTAINING PROTEIN"/>
    <property type="match status" value="1"/>
</dbReference>
<evidence type="ECO:0000259" key="1">
    <source>
        <dbReference type="Pfam" id="PF01323"/>
    </source>
</evidence>
<evidence type="ECO:0000313" key="3">
    <source>
        <dbReference type="EMBL" id="KAK2773196.1"/>
    </source>
</evidence>
<dbReference type="InterPro" id="IPR036249">
    <property type="entry name" value="Thioredoxin-like_sf"/>
</dbReference>
<proteinExistence type="predicted"/>
<protein>
    <submittedName>
        <fullName evidence="3">TPR domain-containing protein</fullName>
    </submittedName>
</protein>
<name>A0AAE0DAV0_COLKA</name>
<dbReference type="Gene3D" id="3.40.30.10">
    <property type="entry name" value="Glutaredoxin"/>
    <property type="match status" value="1"/>
</dbReference>
<dbReference type="Pfam" id="PF01323">
    <property type="entry name" value="DSBA"/>
    <property type="match status" value="1"/>
</dbReference>
<dbReference type="InterPro" id="IPR001853">
    <property type="entry name" value="DSBA-like_thioredoxin_dom"/>
</dbReference>
<dbReference type="Proteomes" id="UP001281614">
    <property type="component" value="Unassembled WGS sequence"/>
</dbReference>
<reference evidence="3" key="1">
    <citation type="submission" date="2023-02" db="EMBL/GenBank/DDBJ databases">
        <title>Colletotrichum kahawae CIFC_Que2 genome sequencing and assembly.</title>
        <authorList>
            <person name="Baroncelli R."/>
        </authorList>
    </citation>
    <scope>NUCLEOTIDE SEQUENCE</scope>
    <source>
        <strain evidence="3">CIFC_Que2</strain>
    </source>
</reference>
<dbReference type="Pfam" id="PF12770">
    <property type="entry name" value="CHAT"/>
    <property type="match status" value="1"/>
</dbReference>
<sequence length="1478" mass="164665">MSGSDNPPGGSQHASEITQADHANIAMNRFVAGVRNYTSFLQTHDIKDIENASREIRSAIPIAENETGKDQMRFMLGQIGLKFNERYSQTNLLEYLEKAIEATKATELQGAYRAQLLNQLGSLLGSLFIRTDQQEILDEAIRITKQALSCTVEDPMNHGTALINLCNRLSERWKHTGLASHLDEAIDFGRRAMEETHHPQQEALQTNIAGNLGVTLCERFSTAKDPADLEEGINLCAIAVMRAARDDPNRARWQNNMGMAYSHRYSLLNDISDLNQAIDITEEGLRAVNQNSLLRNEMVLNLALWLQDRFLAMGIMSDLDRAIQNLSSILIPHVVGASEKQQAERSRRLTLLGVSFGHRFKKTKQASDIDASVRLLKESLEALPPSCLDRGIRLENMSSALRGRFLFKESMEDLDEAIDITRRMIGNNIKGALDRSSQLDLLAGDLGLRFTKTNNPVDIDEAIELRRHVVAASSVGDAGHADHLGGLASLLHTRFTASGAAGDLDEAIDLSQKALEITKDSQVRLEISRNLGAFLGRKYTHTGELAHIHEAIQLTKHILEDHTIRDIQRRVFLNHLGNFFIQIYEFSGEMADLDEGIRLTRESTGGASVEEEEQAGRLSNLARALWIRFLRTGQMADIDESIRFSRKAVEGTMSQQSKDRILFTVNLAGLLAERFIRAGNIIDLNEAIDLARQTIPYEHTNRAARLINLATQLNMRFQRTGDTDDLVQAAKFGREAVSTLNYGDSDLPAKLNGISAILTSSYLQWGSIADLNEAVRLDEEGWRKTPSDHRQVATRAVHLATSLGTRYRHNGTQSDLNEARRLYLVAVGASNGEIWMRIVAGRRFLLLTDLEENDAHEAFSVAETTIKLIPMFASLSLKPKDRQQLLSRVATQATDAAALALYVGKSPEHAIDLLETGRGVIAGTLQDFRVDITLLARSDPELARRFAQLRDTLDVPANASVVETSLPIEAGDLPFAFSPFEADRRHEASNEVSSILDEIRQIQGFERFLLAGTEAQVRDAAAHGPIVIINVASYRCDALIIEHTNIRALQLSDLKLEDIKSHHTRVDSVDTLEWLWDVVVGPVLGFLGYTESPHEGQPWPRVWWIPTGGLVRYPLHAAGHHLRRTSETALDRVVSSYSSSVKAMINARRHQLSPGTTSECESNAVLVSMPETPGYMNLRHAKSEVTEVDKVCSLMGVPCEHPNENQQDVLTALRDCRVFHFAGHGDAHPTDPLQSHLLLKDHQSNPLTVGNLFETNLRSRQPFLAYLSACGTGEIQDPRAVDESIHLASAFQLAGFRHVVGSLWNVDDAVCVDVARFTYDAILEHGFEDFSVSLGLPNMTIIEIEVILTLSARWCYIGKRKLDHAISLYQKTYPGGKKDTFSITWKPYYLHYNPYSHSVDKSNVTKLRLNDMSPERQAALTQRMEQIGRSVGVNFKWGGKIGPDTRDAHRLVRLSRDEEASVQSALIDALVAAYHEFE</sequence>
<dbReference type="PANTHER" id="PTHR19959">
    <property type="entry name" value="KINESIN LIGHT CHAIN"/>
    <property type="match status" value="1"/>
</dbReference>
<dbReference type="EMBL" id="VYYT01000058">
    <property type="protein sequence ID" value="KAK2773196.1"/>
    <property type="molecule type" value="Genomic_DNA"/>
</dbReference>
<feature type="domain" description="DSBA-like thioredoxin" evidence="1">
    <location>
        <begin position="1354"/>
        <end position="1468"/>
    </location>
</feature>